<dbReference type="STRING" id="419665.Maeo_1425"/>
<dbReference type="Pfam" id="PF13531">
    <property type="entry name" value="SBP_bac_11"/>
    <property type="match status" value="1"/>
</dbReference>
<dbReference type="HOGENOM" id="CLU_065520_2_0_2"/>
<dbReference type="AlphaFoldDB" id="A6UWX9"/>
<dbReference type="PROSITE" id="PS51257">
    <property type="entry name" value="PROKAR_LIPOPROTEIN"/>
    <property type="match status" value="1"/>
</dbReference>
<accession>A6UWX9</accession>
<organism evidence="3 4">
    <name type="scientific">Methanococcus aeolicus (strain ATCC BAA-1280 / DSM 17508 / OCM 812 / Nankai-3)</name>
    <dbReference type="NCBI Taxonomy" id="419665"/>
    <lineage>
        <taxon>Archaea</taxon>
        <taxon>Methanobacteriati</taxon>
        <taxon>Methanobacteriota</taxon>
        <taxon>Methanomada group</taxon>
        <taxon>Methanococci</taxon>
        <taxon>Methanococcales</taxon>
        <taxon>Methanococcaceae</taxon>
        <taxon>Methanococcus</taxon>
    </lineage>
</organism>
<protein>
    <submittedName>
        <fullName evidence="3">Molybdenum ABC transporter, periplasmic molybdate-binding protein</fullName>
    </submittedName>
</protein>
<dbReference type="GeneID" id="5326649"/>
<dbReference type="InterPro" id="IPR050682">
    <property type="entry name" value="ModA/WtpA"/>
</dbReference>
<sequence length="269" mass="30024">MKNNTKKNNFIIGSVLMMLIISVISLSGCVNNTENENALASIHAYVGAGMQQPMDEIAVEFEKKYNIKVNYDYSGSGALYSKITASNKGDIYMPGAYFYIEKLDKEGKIINYTNITKHIPVIVVKNGNPKNITSIKDLEKENVKISLGEENIAIGRTIKKILKNAENDNPNMTQKIEKNVVVRGATVKQALMYVELNQADAAVVWRADAIASDKVDIIPIDSKYNKIKTVPIGILSLTENRKNAELFYNFVNNEGKAIFKKYGFEIIDN</sequence>
<evidence type="ECO:0000313" key="3">
    <source>
        <dbReference type="EMBL" id="ABR57001.1"/>
    </source>
</evidence>
<evidence type="ECO:0000256" key="2">
    <source>
        <dbReference type="ARBA" id="ARBA00022729"/>
    </source>
</evidence>
<dbReference type="KEGG" id="mae:Maeo_1425"/>
<dbReference type="CDD" id="cd13517">
    <property type="entry name" value="PBP2_ModA3_like"/>
    <property type="match status" value="1"/>
</dbReference>
<dbReference type="eggNOG" id="arCOG00219">
    <property type="taxonomic scope" value="Archaea"/>
</dbReference>
<dbReference type="InterPro" id="IPR005950">
    <property type="entry name" value="ModA"/>
</dbReference>
<dbReference type="PANTHER" id="PTHR30632:SF0">
    <property type="entry name" value="SULFATE-BINDING PROTEIN"/>
    <property type="match status" value="1"/>
</dbReference>
<keyword evidence="2" id="KW-0732">Signal</keyword>
<dbReference type="PANTHER" id="PTHR30632">
    <property type="entry name" value="MOLYBDATE-BINDING PERIPLASMIC PROTEIN"/>
    <property type="match status" value="1"/>
</dbReference>
<dbReference type="EMBL" id="CP000743">
    <property type="protein sequence ID" value="ABR57001.1"/>
    <property type="molecule type" value="Genomic_DNA"/>
</dbReference>
<evidence type="ECO:0000313" key="4">
    <source>
        <dbReference type="Proteomes" id="UP000001106"/>
    </source>
</evidence>
<proteinExistence type="predicted"/>
<dbReference type="Gene3D" id="3.40.190.10">
    <property type="entry name" value="Periplasmic binding protein-like II"/>
    <property type="match status" value="2"/>
</dbReference>
<dbReference type="GO" id="GO:0030973">
    <property type="term" value="F:molybdate ion binding"/>
    <property type="evidence" value="ECO:0007669"/>
    <property type="project" value="TreeGrafter"/>
</dbReference>
<keyword evidence="4" id="KW-1185">Reference proteome</keyword>
<name>A6UWX9_META3</name>
<dbReference type="PIRSF" id="PIRSF004846">
    <property type="entry name" value="ModA"/>
    <property type="match status" value="1"/>
</dbReference>
<reference evidence="3" key="1">
    <citation type="submission" date="2007-06" db="EMBL/GenBank/DDBJ databases">
        <title>Complete sequence of Methanococcus aeolicus Nankai-3.</title>
        <authorList>
            <consortium name="US DOE Joint Genome Institute"/>
            <person name="Copeland A."/>
            <person name="Lucas S."/>
            <person name="Lapidus A."/>
            <person name="Barry K."/>
            <person name="Glavina del Rio T."/>
            <person name="Dalin E."/>
            <person name="Tice H."/>
            <person name="Pitluck S."/>
            <person name="Chain P."/>
            <person name="Malfatti S."/>
            <person name="Shin M."/>
            <person name="Vergez L."/>
            <person name="Schmutz J."/>
            <person name="Larimer F."/>
            <person name="Land M."/>
            <person name="Hauser L."/>
            <person name="Kyrpides N."/>
            <person name="Lykidis A."/>
            <person name="Sieprawska-Lupa M."/>
            <person name="Whitman W.B."/>
            <person name="Richardson P."/>
        </authorList>
    </citation>
    <scope>NUCLEOTIDE SEQUENCE [LARGE SCALE GENOMIC DNA]</scope>
    <source>
        <strain evidence="3">Nankai-3</strain>
    </source>
</reference>
<keyword evidence="1" id="KW-0479">Metal-binding</keyword>
<dbReference type="RefSeq" id="WP_011974133.1">
    <property type="nucleotide sequence ID" value="NC_009635.1"/>
</dbReference>
<dbReference type="Proteomes" id="UP000001106">
    <property type="component" value="Chromosome"/>
</dbReference>
<gene>
    <name evidence="3" type="ordered locus">Maeo_1425</name>
</gene>
<dbReference type="OrthoDB" id="15033at2157"/>
<dbReference type="NCBIfam" id="TIGR01256">
    <property type="entry name" value="modA"/>
    <property type="match status" value="1"/>
</dbReference>
<evidence type="ECO:0000256" key="1">
    <source>
        <dbReference type="ARBA" id="ARBA00022723"/>
    </source>
</evidence>
<dbReference type="SUPFAM" id="SSF53850">
    <property type="entry name" value="Periplasmic binding protein-like II"/>
    <property type="match status" value="1"/>
</dbReference>
<dbReference type="GO" id="GO:0046872">
    <property type="term" value="F:metal ion binding"/>
    <property type="evidence" value="ECO:0007669"/>
    <property type="project" value="UniProtKB-KW"/>
</dbReference>
<dbReference type="GO" id="GO:0015689">
    <property type="term" value="P:molybdate ion transport"/>
    <property type="evidence" value="ECO:0007669"/>
    <property type="project" value="InterPro"/>
</dbReference>